<dbReference type="PANTHER" id="PTHR38445:SF9">
    <property type="entry name" value="HTH-TYPE TRANSCRIPTIONAL REPRESSOR YTRA"/>
    <property type="match status" value="1"/>
</dbReference>
<dbReference type="Proteomes" id="UP000237340">
    <property type="component" value="Unassembled WGS sequence"/>
</dbReference>
<evidence type="ECO:0000313" key="6">
    <source>
        <dbReference type="Proteomes" id="UP000237340"/>
    </source>
</evidence>
<keyword evidence="2" id="KW-0238">DNA-binding</keyword>
<sequence length="118" mass="13116">MLTIDPTSSTPPYEQIRIQIADLVRDGELVPGTRLPTVRRLAGDLGLAPNTVARSYRELERDEIIQTRGRHGSYIAMHGTSNQRHAQAAAQAYVLRLVELGIGMDEGLEYVRAAFQSR</sequence>
<accession>A0A2S3ZEI0</accession>
<evidence type="ECO:0000259" key="4">
    <source>
        <dbReference type="PROSITE" id="PS50949"/>
    </source>
</evidence>
<reference evidence="5 6" key="1">
    <citation type="submission" date="2018-01" db="EMBL/GenBank/DDBJ databases">
        <title>Cryobacterium sp. nov., from glaciers in China.</title>
        <authorList>
            <person name="Liu Q."/>
            <person name="Xin Y.-H."/>
        </authorList>
    </citation>
    <scope>NUCLEOTIDE SEQUENCE [LARGE SCALE GENOMIC DNA]</scope>
    <source>
        <strain evidence="5 6">TMN-42</strain>
    </source>
</reference>
<keyword evidence="6" id="KW-1185">Reference proteome</keyword>
<proteinExistence type="predicted"/>
<organism evidence="5 6">
    <name type="scientific">Cryobacterium zongtaii</name>
    <dbReference type="NCBI Taxonomy" id="1259217"/>
    <lineage>
        <taxon>Bacteria</taxon>
        <taxon>Bacillati</taxon>
        <taxon>Actinomycetota</taxon>
        <taxon>Actinomycetes</taxon>
        <taxon>Micrococcales</taxon>
        <taxon>Microbacteriaceae</taxon>
        <taxon>Cryobacterium</taxon>
    </lineage>
</organism>
<dbReference type="PANTHER" id="PTHR38445">
    <property type="entry name" value="HTH-TYPE TRANSCRIPTIONAL REPRESSOR YTRA"/>
    <property type="match status" value="1"/>
</dbReference>
<evidence type="ECO:0000256" key="1">
    <source>
        <dbReference type="ARBA" id="ARBA00023015"/>
    </source>
</evidence>
<dbReference type="PROSITE" id="PS50949">
    <property type="entry name" value="HTH_GNTR"/>
    <property type="match status" value="1"/>
</dbReference>
<dbReference type="InterPro" id="IPR036390">
    <property type="entry name" value="WH_DNA-bd_sf"/>
</dbReference>
<protein>
    <submittedName>
        <fullName evidence="5">GntR family transcriptional regulator</fullName>
    </submittedName>
</protein>
<dbReference type="Gene3D" id="1.10.10.10">
    <property type="entry name" value="Winged helix-like DNA-binding domain superfamily/Winged helix DNA-binding domain"/>
    <property type="match status" value="1"/>
</dbReference>
<evidence type="ECO:0000256" key="3">
    <source>
        <dbReference type="ARBA" id="ARBA00023163"/>
    </source>
</evidence>
<evidence type="ECO:0000256" key="2">
    <source>
        <dbReference type="ARBA" id="ARBA00023125"/>
    </source>
</evidence>
<dbReference type="SUPFAM" id="SSF46785">
    <property type="entry name" value="Winged helix' DNA-binding domain"/>
    <property type="match status" value="1"/>
</dbReference>
<name>A0A2S3ZEI0_9MICO</name>
<comment type="caution">
    <text evidence="5">The sequence shown here is derived from an EMBL/GenBank/DDBJ whole genome shotgun (WGS) entry which is preliminary data.</text>
</comment>
<dbReference type="GO" id="GO:0003700">
    <property type="term" value="F:DNA-binding transcription factor activity"/>
    <property type="evidence" value="ECO:0007669"/>
    <property type="project" value="InterPro"/>
</dbReference>
<keyword evidence="3" id="KW-0804">Transcription</keyword>
<dbReference type="Pfam" id="PF00392">
    <property type="entry name" value="GntR"/>
    <property type="match status" value="1"/>
</dbReference>
<dbReference type="InterPro" id="IPR036388">
    <property type="entry name" value="WH-like_DNA-bd_sf"/>
</dbReference>
<gene>
    <name evidence="5" type="ORF">C3B61_11385</name>
</gene>
<evidence type="ECO:0000313" key="5">
    <source>
        <dbReference type="EMBL" id="POH64762.1"/>
    </source>
</evidence>
<feature type="domain" description="HTH gntR-type" evidence="4">
    <location>
        <begin position="10"/>
        <end position="78"/>
    </location>
</feature>
<keyword evidence="1" id="KW-0805">Transcription regulation</keyword>
<dbReference type="AlphaFoldDB" id="A0A2S3ZEI0"/>
<dbReference type="SMART" id="SM00345">
    <property type="entry name" value="HTH_GNTR"/>
    <property type="match status" value="1"/>
</dbReference>
<dbReference type="GO" id="GO:0003677">
    <property type="term" value="F:DNA binding"/>
    <property type="evidence" value="ECO:0007669"/>
    <property type="project" value="UniProtKB-KW"/>
</dbReference>
<dbReference type="RefSeq" id="WP_103460698.1">
    <property type="nucleotide sequence ID" value="NZ_PPXE01000009.1"/>
</dbReference>
<dbReference type="EMBL" id="PPXD01000018">
    <property type="protein sequence ID" value="POH64762.1"/>
    <property type="molecule type" value="Genomic_DNA"/>
</dbReference>
<dbReference type="CDD" id="cd07377">
    <property type="entry name" value="WHTH_GntR"/>
    <property type="match status" value="1"/>
</dbReference>
<dbReference type="InterPro" id="IPR000524">
    <property type="entry name" value="Tscrpt_reg_HTH_GntR"/>
</dbReference>